<dbReference type="PANTHER" id="PTHR37464:SF1">
    <property type="entry name" value="BLL2463 PROTEIN"/>
    <property type="match status" value="1"/>
</dbReference>
<feature type="domain" description="Aerotolerance regulator N-terminal" evidence="2">
    <location>
        <begin position="21"/>
        <end position="97"/>
    </location>
</feature>
<name>A0A7V5UFF3_CALAY</name>
<dbReference type="NCBIfam" id="TIGR02226">
    <property type="entry name" value="two_anch"/>
    <property type="match status" value="1"/>
</dbReference>
<evidence type="ECO:0000256" key="1">
    <source>
        <dbReference type="SAM" id="Phobius"/>
    </source>
</evidence>
<keyword evidence="1" id="KW-1133">Transmembrane helix</keyword>
<keyword evidence="1" id="KW-0812">Transmembrane</keyword>
<dbReference type="PANTHER" id="PTHR37464">
    <property type="entry name" value="BLL2463 PROTEIN"/>
    <property type="match status" value="1"/>
</dbReference>
<protein>
    <recommendedName>
        <fullName evidence="2">Aerotolerance regulator N-terminal domain-containing protein</fullName>
    </recommendedName>
</protein>
<dbReference type="InterPro" id="IPR011933">
    <property type="entry name" value="Double_TM_dom"/>
</dbReference>
<comment type="caution">
    <text evidence="3">The sequence shown here is derived from an EMBL/GenBank/DDBJ whole genome shotgun (WGS) entry which is preliminary data.</text>
</comment>
<proteinExistence type="predicted"/>
<dbReference type="Proteomes" id="UP000886124">
    <property type="component" value="Unassembled WGS sequence"/>
</dbReference>
<sequence length="159" mass="18099">MPEPQGFRTDPLTQPVDFSPMLTFLNSVVLPILTAALIPLIIHFLSKRRVKVIEFSSLRFLKQLENRRIRHVRLYQILLIIVRTLFILFIVLAFARPTIRGSLLPGAQKSATTAVLLIDDSYSMRAFHGTATLFQTALQKARDVLTTFSPDDRIFLFTA</sequence>
<dbReference type="AlphaFoldDB" id="A0A7V5UFF3"/>
<accession>A0A7V5UFF3</accession>
<gene>
    <name evidence="3" type="ORF">ENJ89_08485</name>
</gene>
<dbReference type="InterPro" id="IPR024163">
    <property type="entry name" value="Aerotolerance_reg_N"/>
</dbReference>
<dbReference type="EMBL" id="DROD01000540">
    <property type="protein sequence ID" value="HHJ53214.1"/>
    <property type="molecule type" value="Genomic_DNA"/>
</dbReference>
<feature type="transmembrane region" description="Helical" evidence="1">
    <location>
        <begin position="20"/>
        <end position="45"/>
    </location>
</feature>
<dbReference type="Pfam" id="PF07584">
    <property type="entry name" value="BatA"/>
    <property type="match status" value="1"/>
</dbReference>
<reference evidence="3" key="1">
    <citation type="journal article" date="2020" name="mSystems">
        <title>Genome- and Community-Level Interaction Insights into Carbon Utilization and Element Cycling Functions of Hydrothermarchaeota in Hydrothermal Sediment.</title>
        <authorList>
            <person name="Zhou Z."/>
            <person name="Liu Y."/>
            <person name="Xu W."/>
            <person name="Pan J."/>
            <person name="Luo Z.H."/>
            <person name="Li M."/>
        </authorList>
    </citation>
    <scope>NUCLEOTIDE SEQUENCE [LARGE SCALE GENOMIC DNA]</scope>
    <source>
        <strain evidence="3">HyVt-527</strain>
    </source>
</reference>
<feature type="non-terminal residue" evidence="3">
    <location>
        <position position="159"/>
    </location>
</feature>
<evidence type="ECO:0000313" key="3">
    <source>
        <dbReference type="EMBL" id="HHJ53214.1"/>
    </source>
</evidence>
<feature type="transmembrane region" description="Helical" evidence="1">
    <location>
        <begin position="74"/>
        <end position="95"/>
    </location>
</feature>
<evidence type="ECO:0000259" key="2">
    <source>
        <dbReference type="Pfam" id="PF07584"/>
    </source>
</evidence>
<keyword evidence="1" id="KW-0472">Membrane</keyword>
<organism evidence="3">
    <name type="scientific">Caldithrix abyssi</name>
    <dbReference type="NCBI Taxonomy" id="187145"/>
    <lineage>
        <taxon>Bacteria</taxon>
        <taxon>Pseudomonadati</taxon>
        <taxon>Calditrichota</taxon>
        <taxon>Calditrichia</taxon>
        <taxon>Calditrichales</taxon>
        <taxon>Calditrichaceae</taxon>
        <taxon>Caldithrix</taxon>
    </lineage>
</organism>